<evidence type="ECO:0000313" key="3">
    <source>
        <dbReference type="EMBL" id="MBW4547488.1"/>
    </source>
</evidence>
<gene>
    <name evidence="3" type="ORF">KME25_24065</name>
</gene>
<dbReference type="PROSITE" id="PS51082">
    <property type="entry name" value="WH2"/>
    <property type="match status" value="1"/>
</dbReference>
<accession>A0A951PPX7</accession>
<evidence type="ECO:0000259" key="2">
    <source>
        <dbReference type="PROSITE" id="PS51082"/>
    </source>
</evidence>
<feature type="transmembrane region" description="Helical" evidence="1">
    <location>
        <begin position="41"/>
        <end position="66"/>
    </location>
</feature>
<feature type="domain" description="WH2" evidence="2">
    <location>
        <begin position="23"/>
        <end position="41"/>
    </location>
</feature>
<feature type="transmembrane region" description="Helical" evidence="1">
    <location>
        <begin position="182"/>
        <end position="200"/>
    </location>
</feature>
<feature type="transmembrane region" description="Helical" evidence="1">
    <location>
        <begin position="78"/>
        <end position="97"/>
    </location>
</feature>
<sequence length="236" mass="26871">MIQRQGQVQATRYFTTLIGLLRDRSLFLEEIRSGIKLKSKVSSLLICSSLFFAVYGGIIGSFHSIAQALSSAVKLPSLYLITLIICFPTLYFFNILFGSRKTFGQHFAMLLTAVSVISVLLFSFAPITLFFLISTYNYQFFKLLNVAIFAITGFIGVKFLYQGMHLLSKEDEEGLSTRMSILRFWLILYAFVGTQLAWTLRPFFGTPDSPFELFREMQGNFYLDIFTALGEIFGFQ</sequence>
<dbReference type="AlphaFoldDB" id="A0A951PPX7"/>
<keyword evidence="1" id="KW-0812">Transmembrane</keyword>
<dbReference type="Proteomes" id="UP000753908">
    <property type="component" value="Unassembled WGS sequence"/>
</dbReference>
<protein>
    <submittedName>
        <fullName evidence="3">Actin-binding WH2 domain-containing protein</fullName>
    </submittedName>
</protein>
<evidence type="ECO:0000313" key="4">
    <source>
        <dbReference type="Proteomes" id="UP000753908"/>
    </source>
</evidence>
<reference evidence="3" key="1">
    <citation type="submission" date="2021-05" db="EMBL/GenBank/DDBJ databases">
        <authorList>
            <person name="Pietrasiak N."/>
            <person name="Ward R."/>
            <person name="Stajich J.E."/>
            <person name="Kurbessoian T."/>
        </authorList>
    </citation>
    <scope>NUCLEOTIDE SEQUENCE</scope>
    <source>
        <strain evidence="3">CPER-KK1</strain>
    </source>
</reference>
<dbReference type="GO" id="GO:0003779">
    <property type="term" value="F:actin binding"/>
    <property type="evidence" value="ECO:0007669"/>
    <property type="project" value="InterPro"/>
</dbReference>
<keyword evidence="1" id="KW-1133">Transmembrane helix</keyword>
<dbReference type="InterPro" id="IPR003124">
    <property type="entry name" value="WH2_dom"/>
</dbReference>
<evidence type="ECO:0000256" key="1">
    <source>
        <dbReference type="SAM" id="Phobius"/>
    </source>
</evidence>
<keyword evidence="1" id="KW-0472">Membrane</keyword>
<reference evidence="3" key="2">
    <citation type="journal article" date="2022" name="Microbiol. Resour. Announc.">
        <title>Metagenome Sequencing to Explore Phylogenomics of Terrestrial Cyanobacteria.</title>
        <authorList>
            <person name="Ward R.D."/>
            <person name="Stajich J.E."/>
            <person name="Johansen J.R."/>
            <person name="Huntemann M."/>
            <person name="Clum A."/>
            <person name="Foster B."/>
            <person name="Foster B."/>
            <person name="Roux S."/>
            <person name="Palaniappan K."/>
            <person name="Varghese N."/>
            <person name="Mukherjee S."/>
            <person name="Reddy T.B.K."/>
            <person name="Daum C."/>
            <person name="Copeland A."/>
            <person name="Chen I.A."/>
            <person name="Ivanova N.N."/>
            <person name="Kyrpides N.C."/>
            <person name="Shapiro N."/>
            <person name="Eloe-Fadrosh E.A."/>
            <person name="Pietrasiak N."/>
        </authorList>
    </citation>
    <scope>NUCLEOTIDE SEQUENCE</scope>
    <source>
        <strain evidence="3">CPER-KK1</strain>
    </source>
</reference>
<comment type="caution">
    <text evidence="3">The sequence shown here is derived from an EMBL/GenBank/DDBJ whole genome shotgun (WGS) entry which is preliminary data.</text>
</comment>
<proteinExistence type="predicted"/>
<organism evidence="3 4">
    <name type="scientific">Symplocastrum torsivum CPER-KK1</name>
    <dbReference type="NCBI Taxonomy" id="450513"/>
    <lineage>
        <taxon>Bacteria</taxon>
        <taxon>Bacillati</taxon>
        <taxon>Cyanobacteriota</taxon>
        <taxon>Cyanophyceae</taxon>
        <taxon>Oscillatoriophycideae</taxon>
        <taxon>Oscillatoriales</taxon>
        <taxon>Microcoleaceae</taxon>
        <taxon>Symplocastrum</taxon>
    </lineage>
</organism>
<name>A0A951PPX7_9CYAN</name>
<feature type="transmembrane region" description="Helical" evidence="1">
    <location>
        <begin position="109"/>
        <end position="134"/>
    </location>
</feature>
<dbReference type="EMBL" id="JAHHIF010000042">
    <property type="protein sequence ID" value="MBW4547488.1"/>
    <property type="molecule type" value="Genomic_DNA"/>
</dbReference>
<feature type="transmembrane region" description="Helical" evidence="1">
    <location>
        <begin position="140"/>
        <end position="161"/>
    </location>
</feature>